<reference evidence="2 3" key="1">
    <citation type="journal article" date="2019" name="Sci. Rep.">
        <title>Orb-weaving spider Araneus ventricosus genome elucidates the spidroin gene catalogue.</title>
        <authorList>
            <person name="Kono N."/>
            <person name="Nakamura H."/>
            <person name="Ohtoshi R."/>
            <person name="Moran D.A.P."/>
            <person name="Shinohara A."/>
            <person name="Yoshida Y."/>
            <person name="Fujiwara M."/>
            <person name="Mori M."/>
            <person name="Tomita M."/>
            <person name="Arakawa K."/>
        </authorList>
    </citation>
    <scope>NUCLEOTIDE SEQUENCE [LARGE SCALE GENOMIC DNA]</scope>
</reference>
<dbReference type="Proteomes" id="UP000499080">
    <property type="component" value="Unassembled WGS sequence"/>
</dbReference>
<comment type="caution">
    <text evidence="2">The sequence shown here is derived from an EMBL/GenBank/DDBJ whole genome shotgun (WGS) entry which is preliminary data.</text>
</comment>
<dbReference type="AlphaFoldDB" id="A0A4Y2EM59"/>
<dbReference type="OrthoDB" id="6434118at2759"/>
<proteinExistence type="predicted"/>
<sequence length="222" mass="25712">MELNKFLKSKFNDALQAQKRFNIYQENYNRLKSDKNAPCPEYKNEIERKIEVVKLSNYCESKHNDTSSKVYNIYQENCNEVKSYKNAFCPEYRNKNETGVKIEVTKLSNECDSKSNGISRKHHNPSSHFESRYPEQEIDNSGGSDLDVCGSASTVSFPDARGRRQYNVPQKIQREAYPVHVVRPCIIIKKQKEAPKENFTVVQKGNFFEIVSLTPKSNKLLK</sequence>
<evidence type="ECO:0000256" key="1">
    <source>
        <dbReference type="SAM" id="MobiDB-lite"/>
    </source>
</evidence>
<feature type="region of interest" description="Disordered" evidence="1">
    <location>
        <begin position="113"/>
        <end position="144"/>
    </location>
</feature>
<name>A0A4Y2EM59_ARAVE</name>
<evidence type="ECO:0000313" key="3">
    <source>
        <dbReference type="Proteomes" id="UP000499080"/>
    </source>
</evidence>
<accession>A0A4Y2EM59</accession>
<dbReference type="EMBL" id="BGPR01000656">
    <property type="protein sequence ID" value="GBM30280.1"/>
    <property type="molecule type" value="Genomic_DNA"/>
</dbReference>
<gene>
    <name evidence="2" type="ORF">AVEN_52686_1</name>
</gene>
<evidence type="ECO:0000313" key="2">
    <source>
        <dbReference type="EMBL" id="GBM30280.1"/>
    </source>
</evidence>
<organism evidence="2 3">
    <name type="scientific">Araneus ventricosus</name>
    <name type="common">Orbweaver spider</name>
    <name type="synonym">Epeira ventricosa</name>
    <dbReference type="NCBI Taxonomy" id="182803"/>
    <lineage>
        <taxon>Eukaryota</taxon>
        <taxon>Metazoa</taxon>
        <taxon>Ecdysozoa</taxon>
        <taxon>Arthropoda</taxon>
        <taxon>Chelicerata</taxon>
        <taxon>Arachnida</taxon>
        <taxon>Araneae</taxon>
        <taxon>Araneomorphae</taxon>
        <taxon>Entelegynae</taxon>
        <taxon>Araneoidea</taxon>
        <taxon>Araneidae</taxon>
        <taxon>Araneus</taxon>
    </lineage>
</organism>
<protein>
    <submittedName>
        <fullName evidence="2">Uncharacterized protein</fullName>
    </submittedName>
</protein>
<keyword evidence="3" id="KW-1185">Reference proteome</keyword>